<dbReference type="InterPro" id="IPR010140">
    <property type="entry name" value="Histidinol_P_phosphatase_HisJ"/>
</dbReference>
<evidence type="ECO:0000256" key="8">
    <source>
        <dbReference type="RuleBase" id="RU366003"/>
    </source>
</evidence>
<dbReference type="AlphaFoldDB" id="A0A9W5Y936"/>
<sequence>METMIQQAIKHKFVKLCFTDHYDYDYPSTPELAFDIDLPNYHKSFLQLKAKYKNQIKLLFGIEVGLQPHIYDITKQTIDSYPFDFVIASTHVVDRLDPYFGSYYENKTKKEAYSRYLEDIYHNVTHYDDYNVYGHLDYIIRYGHYDDKKLYYHDHKEVIDKILSRIIETGHGIELNTSGYRKNFNEPHPNIDIIKRYRQLGGEIITIGSDAHYPEHLAYNFDIAYEVLHDCGFKYFTVFEKRKPDYIKIPI</sequence>
<feature type="domain" description="PHP" evidence="9">
    <location>
        <begin position="1"/>
        <end position="178"/>
    </location>
</feature>
<organism evidence="10 11">
    <name type="scientific">Vallitalea longa</name>
    <dbReference type="NCBI Taxonomy" id="2936439"/>
    <lineage>
        <taxon>Bacteria</taxon>
        <taxon>Bacillati</taxon>
        <taxon>Bacillota</taxon>
        <taxon>Clostridia</taxon>
        <taxon>Lachnospirales</taxon>
        <taxon>Vallitaleaceae</taxon>
        <taxon>Vallitalea</taxon>
    </lineage>
</organism>
<dbReference type="PANTHER" id="PTHR21039:SF0">
    <property type="entry name" value="HISTIDINOL-PHOSPHATASE"/>
    <property type="match status" value="1"/>
</dbReference>
<dbReference type="Gene3D" id="3.20.20.140">
    <property type="entry name" value="Metal-dependent hydrolases"/>
    <property type="match status" value="1"/>
</dbReference>
<evidence type="ECO:0000256" key="3">
    <source>
        <dbReference type="ARBA" id="ARBA00013085"/>
    </source>
</evidence>
<dbReference type="Proteomes" id="UP001144256">
    <property type="component" value="Unassembled WGS sequence"/>
</dbReference>
<evidence type="ECO:0000256" key="2">
    <source>
        <dbReference type="ARBA" id="ARBA00009152"/>
    </source>
</evidence>
<evidence type="ECO:0000256" key="5">
    <source>
        <dbReference type="ARBA" id="ARBA00022801"/>
    </source>
</evidence>
<protein>
    <recommendedName>
        <fullName evidence="3 8">Histidinol-phosphatase</fullName>
        <shortName evidence="8">HolPase</shortName>
        <ecNumber evidence="3 8">3.1.3.15</ecNumber>
    </recommendedName>
</protein>
<evidence type="ECO:0000256" key="1">
    <source>
        <dbReference type="ARBA" id="ARBA00004970"/>
    </source>
</evidence>
<dbReference type="InterPro" id="IPR016195">
    <property type="entry name" value="Pol/histidinol_Pase-like"/>
</dbReference>
<keyword evidence="11" id="KW-1185">Reference proteome</keyword>
<evidence type="ECO:0000256" key="7">
    <source>
        <dbReference type="ARBA" id="ARBA00049158"/>
    </source>
</evidence>
<dbReference type="SUPFAM" id="SSF89550">
    <property type="entry name" value="PHP domain-like"/>
    <property type="match status" value="1"/>
</dbReference>
<comment type="caution">
    <text evidence="10">The sequence shown here is derived from an EMBL/GenBank/DDBJ whole genome shotgun (WGS) entry which is preliminary data.</text>
</comment>
<keyword evidence="6 8" id="KW-0368">Histidine biosynthesis</keyword>
<evidence type="ECO:0000313" key="11">
    <source>
        <dbReference type="Proteomes" id="UP001144256"/>
    </source>
</evidence>
<proteinExistence type="inferred from homology"/>
<comment type="pathway">
    <text evidence="1 8">Amino-acid biosynthesis; L-histidine biosynthesis; L-histidine from 5-phospho-alpha-D-ribose 1-diphosphate: step 8/9.</text>
</comment>
<dbReference type="GO" id="GO:0005737">
    <property type="term" value="C:cytoplasm"/>
    <property type="evidence" value="ECO:0007669"/>
    <property type="project" value="TreeGrafter"/>
</dbReference>
<dbReference type="NCBIfam" id="TIGR01856">
    <property type="entry name" value="hisJ_fam"/>
    <property type="match status" value="1"/>
</dbReference>
<accession>A0A9W5Y936</accession>
<dbReference type="GO" id="GO:0000105">
    <property type="term" value="P:L-histidine biosynthetic process"/>
    <property type="evidence" value="ECO:0007669"/>
    <property type="project" value="UniProtKB-UniRule"/>
</dbReference>
<dbReference type="InterPro" id="IPR004013">
    <property type="entry name" value="PHP_dom"/>
</dbReference>
<dbReference type="GO" id="GO:0004401">
    <property type="term" value="F:histidinol-phosphatase activity"/>
    <property type="evidence" value="ECO:0007669"/>
    <property type="project" value="UniProtKB-UniRule"/>
</dbReference>
<evidence type="ECO:0000313" key="10">
    <source>
        <dbReference type="EMBL" id="GKX29142.1"/>
    </source>
</evidence>
<evidence type="ECO:0000256" key="6">
    <source>
        <dbReference type="ARBA" id="ARBA00023102"/>
    </source>
</evidence>
<keyword evidence="5 8" id="KW-0378">Hydrolase</keyword>
<name>A0A9W5Y936_9FIRM</name>
<dbReference type="EMBL" id="BRLB01000003">
    <property type="protein sequence ID" value="GKX29142.1"/>
    <property type="molecule type" value="Genomic_DNA"/>
</dbReference>
<dbReference type="Pfam" id="PF02811">
    <property type="entry name" value="PHP"/>
    <property type="match status" value="1"/>
</dbReference>
<dbReference type="PANTHER" id="PTHR21039">
    <property type="entry name" value="HISTIDINOL PHOSPHATASE-RELATED"/>
    <property type="match status" value="1"/>
</dbReference>
<comment type="catalytic activity">
    <reaction evidence="7 8">
        <text>L-histidinol phosphate + H2O = L-histidinol + phosphate</text>
        <dbReference type="Rhea" id="RHEA:14465"/>
        <dbReference type="ChEBI" id="CHEBI:15377"/>
        <dbReference type="ChEBI" id="CHEBI:43474"/>
        <dbReference type="ChEBI" id="CHEBI:57699"/>
        <dbReference type="ChEBI" id="CHEBI:57980"/>
        <dbReference type="EC" id="3.1.3.15"/>
    </reaction>
</comment>
<reference evidence="10" key="1">
    <citation type="submission" date="2022-06" db="EMBL/GenBank/DDBJ databases">
        <title>Vallitalea longa sp. nov., an anaerobic bacterium isolated from marine sediment.</title>
        <authorList>
            <person name="Hirano S."/>
            <person name="Terahara T."/>
            <person name="Mori K."/>
            <person name="Hamada M."/>
            <person name="Matsumoto R."/>
            <person name="Kobayashi T."/>
        </authorList>
    </citation>
    <scope>NUCLEOTIDE SEQUENCE</scope>
    <source>
        <strain evidence="10">SH18-1</strain>
    </source>
</reference>
<comment type="similarity">
    <text evidence="2 8">Belongs to the PHP hydrolase family. HisK subfamily.</text>
</comment>
<dbReference type="EC" id="3.1.3.15" evidence="3 8"/>
<evidence type="ECO:0000259" key="9">
    <source>
        <dbReference type="Pfam" id="PF02811"/>
    </source>
</evidence>
<gene>
    <name evidence="10" type="ORF">SH1V18_16220</name>
</gene>
<evidence type="ECO:0000256" key="4">
    <source>
        <dbReference type="ARBA" id="ARBA00022605"/>
    </source>
</evidence>
<keyword evidence="4 8" id="KW-0028">Amino-acid biosynthesis</keyword>